<evidence type="ECO:0000259" key="11">
    <source>
        <dbReference type="SMART" id="SM01097"/>
    </source>
</evidence>
<evidence type="ECO:0000256" key="10">
    <source>
        <dbReference type="HAMAP-Rule" id="MF_01209"/>
    </source>
</evidence>
<dbReference type="SMART" id="SM01097">
    <property type="entry name" value="CPSase_sm_chain"/>
    <property type="match status" value="1"/>
</dbReference>
<evidence type="ECO:0000313" key="13">
    <source>
        <dbReference type="Proteomes" id="UP000297295"/>
    </source>
</evidence>
<dbReference type="PRINTS" id="PR00096">
    <property type="entry name" value="GATASE"/>
</dbReference>
<evidence type="ECO:0000256" key="1">
    <source>
        <dbReference type="ARBA" id="ARBA00005077"/>
    </source>
</evidence>
<dbReference type="InterPro" id="IPR017926">
    <property type="entry name" value="GATASE"/>
</dbReference>
<keyword evidence="3 10" id="KW-0055">Arginine biosynthesis</keyword>
<protein>
    <recommendedName>
        <fullName evidence="10">Carbamoyl phosphate synthase small chain</fullName>
        <ecNumber evidence="10">6.3.5.5</ecNumber>
    </recommendedName>
    <alternativeName>
        <fullName evidence="10">Carbamoyl phosphate synthetase glutamine chain</fullName>
    </alternativeName>
</protein>
<dbReference type="InterPro" id="IPR029062">
    <property type="entry name" value="Class_I_gatase-like"/>
</dbReference>
<dbReference type="PROSITE" id="PS51273">
    <property type="entry name" value="GATASE_TYPE_1"/>
    <property type="match status" value="1"/>
</dbReference>
<sequence length="365" mass="39592">MNAVLGLEDGTIVKGTGFGAEGIVSGELVFTTQYTGYEEALTDPSYKGQILMFTYPLIGNYGVSENCFESDGVKAEGLVVREACPEPSHYTSKKTIFQLMEDAGKPGIAGIDTRMLTIKTREHGTMRTALINGSDDGEEAVRLARKQPGISDIDLISKVTCPEPFRIESPFRDPNKPVNVVLMDFGRKLSIERSLLSRGIDVTVVPGTASTSIIESFEPDLLFLSNGPGDPQQAEKGTEAVKKFSGELPIVGICLGHQIISRALGAETYKLKFGHRGANQPVKDFETGIVHITSQNHGFAVDADTFEEAEVKITQMNANDKTVEGIAHKTLDIFSVQYHPDAHPGPLDSEKIFFDKVLKLAGGKK</sequence>
<evidence type="ECO:0000256" key="7">
    <source>
        <dbReference type="ARBA" id="ARBA00022962"/>
    </source>
</evidence>
<comment type="catalytic activity">
    <reaction evidence="10">
        <text>L-glutamine + H2O = L-glutamate + NH4(+)</text>
        <dbReference type="Rhea" id="RHEA:15889"/>
        <dbReference type="ChEBI" id="CHEBI:15377"/>
        <dbReference type="ChEBI" id="CHEBI:28938"/>
        <dbReference type="ChEBI" id="CHEBI:29985"/>
        <dbReference type="ChEBI" id="CHEBI:58359"/>
    </reaction>
</comment>
<evidence type="ECO:0000256" key="9">
    <source>
        <dbReference type="ARBA" id="ARBA00048816"/>
    </source>
</evidence>
<feature type="binding site" evidence="10">
    <location>
        <position position="299"/>
    </location>
    <ligand>
        <name>L-glutamine</name>
        <dbReference type="ChEBI" id="CHEBI:58359"/>
    </ligand>
</feature>
<dbReference type="PANTHER" id="PTHR43418">
    <property type="entry name" value="MULTIFUNCTIONAL TRYPTOPHAN BIOSYNTHESIS PROTEIN-RELATED"/>
    <property type="match status" value="1"/>
</dbReference>
<dbReference type="GO" id="GO:0006541">
    <property type="term" value="P:glutamine metabolic process"/>
    <property type="evidence" value="ECO:0007669"/>
    <property type="project" value="InterPro"/>
</dbReference>
<feature type="region of interest" description="CPSase" evidence="10">
    <location>
        <begin position="1"/>
        <end position="171"/>
    </location>
</feature>
<dbReference type="Gene3D" id="3.40.50.880">
    <property type="match status" value="1"/>
</dbReference>
<name>A0A4E0QZZ5_9EURY</name>
<dbReference type="UniPathway" id="UPA00070">
    <property type="reaction ID" value="UER00115"/>
</dbReference>
<comment type="pathway">
    <text evidence="10">Pyrimidine metabolism; UMP biosynthesis via de novo pathway; (S)-dihydroorotate from bicarbonate: step 1/3.</text>
</comment>
<dbReference type="InterPro" id="IPR006274">
    <property type="entry name" value="CarbamoylP_synth_ssu"/>
</dbReference>
<keyword evidence="8 10" id="KW-0665">Pyrimidine biosynthesis</keyword>
<dbReference type="Gene3D" id="3.50.30.20">
    <property type="entry name" value="Carbamoyl-phosphate synthase small subunit, N-terminal domain"/>
    <property type="match status" value="1"/>
</dbReference>
<dbReference type="RefSeq" id="WP_135389537.1">
    <property type="nucleotide sequence ID" value="NZ_PGGK01000005.1"/>
</dbReference>
<keyword evidence="4 10" id="KW-0436">Ligase</keyword>
<comment type="pathway">
    <text evidence="1 10">Amino-acid biosynthesis; L-arginine biosynthesis; carbamoyl phosphate from bicarbonate: step 1/1.</text>
</comment>
<feature type="active site" evidence="10">
    <location>
        <position position="341"/>
    </location>
</feature>
<dbReference type="AlphaFoldDB" id="A0A4E0QZZ5"/>
<keyword evidence="7 10" id="KW-0315">Glutamine amidotransferase</keyword>
<dbReference type="InterPro" id="IPR035686">
    <property type="entry name" value="CPSase_GATase1"/>
</dbReference>
<dbReference type="EC" id="6.3.5.5" evidence="10"/>
<keyword evidence="6 10" id="KW-0067">ATP-binding</keyword>
<feature type="binding site" evidence="10">
    <location>
        <position position="255"/>
    </location>
    <ligand>
        <name>L-glutamine</name>
        <dbReference type="ChEBI" id="CHEBI:58359"/>
    </ligand>
</feature>
<dbReference type="GO" id="GO:0006526">
    <property type="term" value="P:L-arginine biosynthetic process"/>
    <property type="evidence" value="ECO:0007669"/>
    <property type="project" value="UniProtKB-UniRule"/>
</dbReference>
<feature type="binding site" evidence="10">
    <location>
        <position position="296"/>
    </location>
    <ligand>
        <name>L-glutamine</name>
        <dbReference type="ChEBI" id="CHEBI:58359"/>
    </ligand>
</feature>
<dbReference type="Pfam" id="PF00988">
    <property type="entry name" value="CPSase_sm_chain"/>
    <property type="match status" value="1"/>
</dbReference>
<dbReference type="GO" id="GO:0044205">
    <property type="term" value="P:'de novo' UMP biosynthetic process"/>
    <property type="evidence" value="ECO:0007669"/>
    <property type="project" value="UniProtKB-UniRule"/>
</dbReference>
<dbReference type="InterPro" id="IPR002474">
    <property type="entry name" value="CarbamoylP_synth_ssu_N"/>
</dbReference>
<evidence type="ECO:0000256" key="6">
    <source>
        <dbReference type="ARBA" id="ARBA00022840"/>
    </source>
</evidence>
<dbReference type="Pfam" id="PF00117">
    <property type="entry name" value="GATase"/>
    <property type="match status" value="1"/>
</dbReference>
<evidence type="ECO:0000256" key="4">
    <source>
        <dbReference type="ARBA" id="ARBA00022598"/>
    </source>
</evidence>
<dbReference type="InterPro" id="IPR050472">
    <property type="entry name" value="Anth_synth/Amidotransfase"/>
</dbReference>
<dbReference type="NCBIfam" id="NF009475">
    <property type="entry name" value="PRK12838.1"/>
    <property type="match status" value="1"/>
</dbReference>
<feature type="binding site" evidence="10">
    <location>
        <position position="227"/>
    </location>
    <ligand>
        <name>L-glutamine</name>
        <dbReference type="ChEBI" id="CHEBI:58359"/>
    </ligand>
</feature>
<dbReference type="PRINTS" id="PR00097">
    <property type="entry name" value="ANTSNTHASEII"/>
</dbReference>
<reference evidence="12 13" key="1">
    <citation type="submission" date="2017-11" db="EMBL/GenBank/DDBJ databases">
        <title>Isolation and Characterization of Methanogenic Archaea from Saline Meromictic Lake at Siberia.</title>
        <authorList>
            <person name="Shen Y."/>
            <person name="Huang H.-H."/>
            <person name="Lai M.-C."/>
            <person name="Chen S.-C."/>
        </authorList>
    </citation>
    <scope>NUCLEOTIDE SEQUENCE [LARGE SCALE GENOMIC DNA]</scope>
    <source>
        <strain evidence="12 13">SY-01</strain>
    </source>
</reference>
<organism evidence="12 13">
    <name type="scientific">Methanolobus halotolerans</name>
    <dbReference type="NCBI Taxonomy" id="2052935"/>
    <lineage>
        <taxon>Archaea</taxon>
        <taxon>Methanobacteriati</taxon>
        <taxon>Methanobacteriota</taxon>
        <taxon>Stenosarchaea group</taxon>
        <taxon>Methanomicrobia</taxon>
        <taxon>Methanosarcinales</taxon>
        <taxon>Methanosarcinaceae</taxon>
        <taxon>Methanolobus</taxon>
    </lineage>
</organism>
<gene>
    <name evidence="10" type="primary">carA</name>
    <name evidence="12" type="ORF">CUN85_06625</name>
</gene>
<dbReference type="SUPFAM" id="SSF52021">
    <property type="entry name" value="Carbamoyl phosphate synthetase, small subunit N-terminal domain"/>
    <property type="match status" value="1"/>
</dbReference>
<evidence type="ECO:0000256" key="3">
    <source>
        <dbReference type="ARBA" id="ARBA00022571"/>
    </source>
</evidence>
<dbReference type="GO" id="GO:0004359">
    <property type="term" value="F:glutaminase activity"/>
    <property type="evidence" value="ECO:0007669"/>
    <property type="project" value="RHEA"/>
</dbReference>
<comment type="function">
    <text evidence="10">Small subunit of the glutamine-dependent carbamoyl phosphate synthetase (CPSase). CPSase catalyzes the formation of carbamoyl phosphate from the ammonia moiety of glutamine, carbonate, and phosphate donated by ATP, constituting the first step of 2 biosynthetic pathways, one leading to arginine and/or urea and the other to pyrimidine nucleotides. The small subunit (glutamine amidotransferase) binds and cleaves glutamine to supply the large subunit with the substrate ammonia.</text>
</comment>
<dbReference type="CDD" id="cd01744">
    <property type="entry name" value="GATase1_CPSase"/>
    <property type="match status" value="1"/>
</dbReference>
<dbReference type="GO" id="GO:0006207">
    <property type="term" value="P:'de novo' pyrimidine nucleobase biosynthetic process"/>
    <property type="evidence" value="ECO:0007669"/>
    <property type="project" value="InterPro"/>
</dbReference>
<feature type="domain" description="Carbamoyl-phosphate synthase small subunit N-terminal" evidence="11">
    <location>
        <begin position="1"/>
        <end position="131"/>
    </location>
</feature>
<keyword evidence="10" id="KW-0028">Amino-acid biosynthesis</keyword>
<feature type="binding site" evidence="10">
    <location>
        <position position="298"/>
    </location>
    <ligand>
        <name>L-glutamine</name>
        <dbReference type="ChEBI" id="CHEBI:58359"/>
    </ligand>
</feature>
<dbReference type="InterPro" id="IPR036480">
    <property type="entry name" value="CarbP_synth_ssu_N_sf"/>
</dbReference>
<dbReference type="HAMAP" id="MF_01209">
    <property type="entry name" value="CPSase_S_chain"/>
    <property type="match status" value="1"/>
</dbReference>
<dbReference type="EMBL" id="PGGK01000005">
    <property type="protein sequence ID" value="TGC09499.1"/>
    <property type="molecule type" value="Genomic_DNA"/>
</dbReference>
<comment type="caution">
    <text evidence="12">The sequence shown here is derived from an EMBL/GenBank/DDBJ whole genome shotgun (WGS) entry which is preliminary data.</text>
</comment>
<dbReference type="OrthoDB" id="7675at2157"/>
<dbReference type="GO" id="GO:0004088">
    <property type="term" value="F:carbamoyl-phosphate synthase (glutamine-hydrolyzing) activity"/>
    <property type="evidence" value="ECO:0007669"/>
    <property type="project" value="UniProtKB-UniRule"/>
</dbReference>
<feature type="active site" evidence="10">
    <location>
        <position position="339"/>
    </location>
</feature>
<comment type="subunit">
    <text evidence="10">Composed of two chains; the small (or glutamine) chain promotes the hydrolysis of glutamine to ammonia, which is used by the large (or ammonia) chain to synthesize carbamoyl phosphate. Tetramer of heterodimers (alpha,beta)4.</text>
</comment>
<comment type="similarity">
    <text evidence="2 10">Belongs to the CarA family.</text>
</comment>
<dbReference type="PRINTS" id="PR00099">
    <property type="entry name" value="CPSGATASE"/>
</dbReference>
<dbReference type="Proteomes" id="UP000297295">
    <property type="component" value="Unassembled WGS sequence"/>
</dbReference>
<evidence type="ECO:0000313" key="12">
    <source>
        <dbReference type="EMBL" id="TGC09499.1"/>
    </source>
</evidence>
<feature type="active site" description="Nucleophile" evidence="10">
    <location>
        <position position="254"/>
    </location>
</feature>
<keyword evidence="13" id="KW-1185">Reference proteome</keyword>
<evidence type="ECO:0000256" key="2">
    <source>
        <dbReference type="ARBA" id="ARBA00007800"/>
    </source>
</evidence>
<dbReference type="NCBIfam" id="TIGR01368">
    <property type="entry name" value="CPSaseIIsmall"/>
    <property type="match status" value="1"/>
</dbReference>
<evidence type="ECO:0000256" key="8">
    <source>
        <dbReference type="ARBA" id="ARBA00022975"/>
    </source>
</evidence>
<feature type="binding site" evidence="10">
    <location>
        <position position="45"/>
    </location>
    <ligand>
        <name>L-glutamine</name>
        <dbReference type="ChEBI" id="CHEBI:58359"/>
    </ligand>
</feature>
<dbReference type="PANTHER" id="PTHR43418:SF7">
    <property type="entry name" value="CARBAMOYL-PHOSPHATE SYNTHASE SMALL CHAIN"/>
    <property type="match status" value="1"/>
</dbReference>
<keyword evidence="5 10" id="KW-0547">Nucleotide-binding</keyword>
<dbReference type="GO" id="GO:0005524">
    <property type="term" value="F:ATP binding"/>
    <property type="evidence" value="ECO:0007669"/>
    <property type="project" value="UniProtKB-UniRule"/>
</dbReference>
<feature type="binding site" evidence="10">
    <location>
        <position position="229"/>
    </location>
    <ligand>
        <name>L-glutamine</name>
        <dbReference type="ChEBI" id="CHEBI:58359"/>
    </ligand>
</feature>
<feature type="binding site" evidence="10">
    <location>
        <position position="258"/>
    </location>
    <ligand>
        <name>L-glutamine</name>
        <dbReference type="ChEBI" id="CHEBI:58359"/>
    </ligand>
</feature>
<accession>A0A4E0QZZ5</accession>
<evidence type="ECO:0000256" key="5">
    <source>
        <dbReference type="ARBA" id="ARBA00022741"/>
    </source>
</evidence>
<dbReference type="UniPathway" id="UPA00068">
    <property type="reaction ID" value="UER00171"/>
</dbReference>
<dbReference type="SUPFAM" id="SSF52317">
    <property type="entry name" value="Class I glutamine amidotransferase-like"/>
    <property type="match status" value="1"/>
</dbReference>
<proteinExistence type="inferred from homology"/>
<comment type="catalytic activity">
    <reaction evidence="9 10">
        <text>hydrogencarbonate + L-glutamine + 2 ATP + H2O = carbamoyl phosphate + L-glutamate + 2 ADP + phosphate + 2 H(+)</text>
        <dbReference type="Rhea" id="RHEA:18633"/>
        <dbReference type="ChEBI" id="CHEBI:15377"/>
        <dbReference type="ChEBI" id="CHEBI:15378"/>
        <dbReference type="ChEBI" id="CHEBI:17544"/>
        <dbReference type="ChEBI" id="CHEBI:29985"/>
        <dbReference type="ChEBI" id="CHEBI:30616"/>
        <dbReference type="ChEBI" id="CHEBI:43474"/>
        <dbReference type="ChEBI" id="CHEBI:58228"/>
        <dbReference type="ChEBI" id="CHEBI:58359"/>
        <dbReference type="ChEBI" id="CHEBI:456216"/>
        <dbReference type="EC" id="6.3.5.5"/>
    </reaction>
</comment>